<dbReference type="RefSeq" id="WP_203718856.1">
    <property type="nucleotide sequence ID" value="NZ_BONE01000114.1"/>
</dbReference>
<gene>
    <name evidence="2" type="ORF">Asi02nite_75330</name>
</gene>
<evidence type="ECO:0000313" key="2">
    <source>
        <dbReference type="EMBL" id="GIF78015.1"/>
    </source>
</evidence>
<dbReference type="Pfam" id="PF06772">
    <property type="entry name" value="LtrA"/>
    <property type="match status" value="1"/>
</dbReference>
<dbReference type="PANTHER" id="PTHR36840:SF1">
    <property type="entry name" value="BLL5714 PROTEIN"/>
    <property type="match status" value="1"/>
</dbReference>
<feature type="transmembrane region" description="Helical" evidence="1">
    <location>
        <begin position="43"/>
        <end position="66"/>
    </location>
</feature>
<keyword evidence="1" id="KW-0812">Transmembrane</keyword>
<keyword evidence="3" id="KW-1185">Reference proteome</keyword>
<name>A0ABQ4D3A0_9ACTN</name>
<feature type="transmembrane region" description="Helical" evidence="1">
    <location>
        <begin position="159"/>
        <end position="186"/>
    </location>
</feature>
<feature type="transmembrane region" description="Helical" evidence="1">
    <location>
        <begin position="134"/>
        <end position="153"/>
    </location>
</feature>
<evidence type="ECO:0000313" key="3">
    <source>
        <dbReference type="Proteomes" id="UP000604117"/>
    </source>
</evidence>
<feature type="transmembrane region" description="Helical" evidence="1">
    <location>
        <begin position="260"/>
        <end position="281"/>
    </location>
</feature>
<organism evidence="2 3">
    <name type="scientific">Asanoa siamensis</name>
    <dbReference type="NCBI Taxonomy" id="926357"/>
    <lineage>
        <taxon>Bacteria</taxon>
        <taxon>Bacillati</taxon>
        <taxon>Actinomycetota</taxon>
        <taxon>Actinomycetes</taxon>
        <taxon>Micromonosporales</taxon>
        <taxon>Micromonosporaceae</taxon>
        <taxon>Asanoa</taxon>
    </lineage>
</organism>
<evidence type="ECO:0000256" key="1">
    <source>
        <dbReference type="SAM" id="Phobius"/>
    </source>
</evidence>
<keyword evidence="1" id="KW-1133">Transmembrane helix</keyword>
<dbReference type="InterPro" id="IPR010640">
    <property type="entry name" value="Low_temperature_requirement_A"/>
</dbReference>
<dbReference type="Proteomes" id="UP000604117">
    <property type="component" value="Unassembled WGS sequence"/>
</dbReference>
<feature type="transmembrane region" description="Helical" evidence="1">
    <location>
        <begin position="12"/>
        <end position="31"/>
    </location>
</feature>
<protein>
    <submittedName>
        <fullName evidence="2">Low temperature requirement protein A</fullName>
    </submittedName>
</protein>
<comment type="caution">
    <text evidence="2">The sequence shown here is derived from an EMBL/GenBank/DDBJ whole genome shotgun (WGS) entry which is preliminary data.</text>
</comment>
<feature type="transmembrane region" description="Helical" evidence="1">
    <location>
        <begin position="104"/>
        <end position="122"/>
    </location>
</feature>
<dbReference type="EMBL" id="BONE01000114">
    <property type="protein sequence ID" value="GIF78015.1"/>
    <property type="molecule type" value="Genomic_DNA"/>
</dbReference>
<feature type="transmembrane region" description="Helical" evidence="1">
    <location>
        <begin position="193"/>
        <end position="213"/>
    </location>
</feature>
<sequence length="385" mass="41293">MTAPEATAREPSVRVSTLELFFDLVVVFTIMQLTDMLAERLNWTALGEIVLMLALIWWMYSGYAWLTNAMAPTSTFRRTMLLVGMAGFLIVALAIPEAFGADGWAFGLGILLVNLAHSVLFLHSAGPTAFRAALGFAPLNLLSAGLVLAGGLLPESQRAVWWGSALVVQFVIPFLRRLGGVVLIAGHFVERHGLMMIIVIGESIISIGLGFAGVTLDGASLLLALLGLAVAYYFWWAYFAGDEERSTAALAGITDTVHRAGIAIWAFGHAHFPMIFGIVLFSAGIKEAIPAAFDPLEWPGAAAMAAGAALYLVGHAVFLLVLKIRQGVPHRLIAAGLVLLTVFVGRVDATVQVLAIFVIMATALIIEDLPMLLRSRSTNLHDFGR</sequence>
<dbReference type="PANTHER" id="PTHR36840">
    <property type="entry name" value="BLL5714 PROTEIN"/>
    <property type="match status" value="1"/>
</dbReference>
<feature type="transmembrane region" description="Helical" evidence="1">
    <location>
        <begin position="219"/>
        <end position="239"/>
    </location>
</feature>
<feature type="transmembrane region" description="Helical" evidence="1">
    <location>
        <begin position="353"/>
        <end position="373"/>
    </location>
</feature>
<feature type="transmembrane region" description="Helical" evidence="1">
    <location>
        <begin position="328"/>
        <end position="347"/>
    </location>
</feature>
<feature type="transmembrane region" description="Helical" evidence="1">
    <location>
        <begin position="78"/>
        <end position="98"/>
    </location>
</feature>
<reference evidence="2 3" key="1">
    <citation type="submission" date="2021-01" db="EMBL/GenBank/DDBJ databases">
        <title>Whole genome shotgun sequence of Asanoa siamensis NBRC 107932.</title>
        <authorList>
            <person name="Komaki H."/>
            <person name="Tamura T."/>
        </authorList>
    </citation>
    <scope>NUCLEOTIDE SEQUENCE [LARGE SCALE GENOMIC DNA]</scope>
    <source>
        <strain evidence="2 3">NBRC 107932</strain>
    </source>
</reference>
<feature type="transmembrane region" description="Helical" evidence="1">
    <location>
        <begin position="301"/>
        <end position="321"/>
    </location>
</feature>
<keyword evidence="1" id="KW-0472">Membrane</keyword>
<accession>A0ABQ4D3A0</accession>
<proteinExistence type="predicted"/>